<dbReference type="EMBL" id="JAHIBW010000001">
    <property type="protein sequence ID" value="KAG7313634.1"/>
    <property type="molecule type" value="Genomic_DNA"/>
</dbReference>
<accession>A0ABQ7R8L7</accession>
<evidence type="ECO:0000313" key="2">
    <source>
        <dbReference type="EMBL" id="KAG7313634.1"/>
    </source>
</evidence>
<evidence type="ECO:0000313" key="3">
    <source>
        <dbReference type="Proteomes" id="UP000823941"/>
    </source>
</evidence>
<organism evidence="2 3">
    <name type="scientific">Plutella xylostella</name>
    <name type="common">Diamondback moth</name>
    <name type="synonym">Plutella maculipennis</name>
    <dbReference type="NCBI Taxonomy" id="51655"/>
    <lineage>
        <taxon>Eukaryota</taxon>
        <taxon>Metazoa</taxon>
        <taxon>Ecdysozoa</taxon>
        <taxon>Arthropoda</taxon>
        <taxon>Hexapoda</taxon>
        <taxon>Insecta</taxon>
        <taxon>Pterygota</taxon>
        <taxon>Neoptera</taxon>
        <taxon>Endopterygota</taxon>
        <taxon>Lepidoptera</taxon>
        <taxon>Glossata</taxon>
        <taxon>Ditrysia</taxon>
        <taxon>Yponomeutoidea</taxon>
        <taxon>Plutellidae</taxon>
        <taxon>Plutella</taxon>
    </lineage>
</organism>
<feature type="region of interest" description="Disordered" evidence="1">
    <location>
        <begin position="99"/>
        <end position="124"/>
    </location>
</feature>
<proteinExistence type="predicted"/>
<protein>
    <submittedName>
        <fullName evidence="2">Uncharacterized protein</fullName>
    </submittedName>
</protein>
<gene>
    <name evidence="2" type="ORF">JYU34_000793</name>
</gene>
<keyword evidence="3" id="KW-1185">Reference proteome</keyword>
<feature type="compositionally biased region" description="Low complexity" evidence="1">
    <location>
        <begin position="110"/>
        <end position="124"/>
    </location>
</feature>
<name>A0ABQ7R8L7_PLUXY</name>
<reference evidence="2 3" key="1">
    <citation type="submission" date="2021-06" db="EMBL/GenBank/DDBJ databases">
        <title>A haploid diamondback moth (Plutella xylostella L.) genome assembly resolves 31 chromosomes and identifies a diamide resistance mutation.</title>
        <authorList>
            <person name="Ward C.M."/>
            <person name="Perry K.D."/>
            <person name="Baker G."/>
            <person name="Powis K."/>
            <person name="Heckel D.G."/>
            <person name="Baxter S.W."/>
        </authorList>
    </citation>
    <scope>NUCLEOTIDE SEQUENCE [LARGE SCALE GENOMIC DNA]</scope>
    <source>
        <strain evidence="2 3">LV</strain>
        <tissue evidence="2">Single pupa</tissue>
    </source>
</reference>
<evidence type="ECO:0000256" key="1">
    <source>
        <dbReference type="SAM" id="MobiDB-lite"/>
    </source>
</evidence>
<sequence>MDTTDVAPKDPRFALVIQYFKENESGSLADVLRYVKRKYRLGSREELTNVVESAVHSGAALGLFERKLAKAPSKPRIGTIRCSTHILPSQRCRCSSVKRRGLGNNKDRSGTSSNSSSTVSTVSTVSRLSSASTVCDETECDESDIDMEEIQNRESSESVSKPKFYCPCITELCQRLFQIKRH</sequence>
<dbReference type="Proteomes" id="UP000823941">
    <property type="component" value="Chromosome 1"/>
</dbReference>
<comment type="caution">
    <text evidence="2">The sequence shown here is derived from an EMBL/GenBank/DDBJ whole genome shotgun (WGS) entry which is preliminary data.</text>
</comment>